<evidence type="ECO:0000259" key="2">
    <source>
        <dbReference type="Pfam" id="PF02481"/>
    </source>
</evidence>
<dbReference type="Proteomes" id="UP000001441">
    <property type="component" value="Plasmid pALVIN01"/>
</dbReference>
<dbReference type="AlphaFoldDB" id="D3RWC5"/>
<dbReference type="PANTHER" id="PTHR43022">
    <property type="entry name" value="PROTEIN SMF"/>
    <property type="match status" value="1"/>
</dbReference>
<protein>
    <submittedName>
        <fullName evidence="3">SMF family protein</fullName>
    </submittedName>
</protein>
<accession>D3RWC5</accession>
<dbReference type="InterPro" id="IPR003488">
    <property type="entry name" value="DprA"/>
</dbReference>
<keyword evidence="4" id="KW-1185">Reference proteome</keyword>
<dbReference type="InterPro" id="IPR057666">
    <property type="entry name" value="DrpA_SLOG"/>
</dbReference>
<proteinExistence type="inferred from homology"/>
<evidence type="ECO:0000313" key="4">
    <source>
        <dbReference type="Proteomes" id="UP000001441"/>
    </source>
</evidence>
<evidence type="ECO:0000256" key="1">
    <source>
        <dbReference type="ARBA" id="ARBA00006525"/>
    </source>
</evidence>
<evidence type="ECO:0000313" key="3">
    <source>
        <dbReference type="EMBL" id="ADC64137.1"/>
    </source>
</evidence>
<dbReference type="Gene3D" id="3.40.50.450">
    <property type="match status" value="1"/>
</dbReference>
<dbReference type="RefSeq" id="WP_012972401.1">
    <property type="nucleotide sequence ID" value="NC_013852.1"/>
</dbReference>
<comment type="similarity">
    <text evidence="1">Belongs to the DprA/Smf family.</text>
</comment>
<dbReference type="Pfam" id="PF02481">
    <property type="entry name" value="DNA_processg_A"/>
    <property type="match status" value="1"/>
</dbReference>
<geneLocation type="plasmid" evidence="3 4">
    <name>pALVIN01</name>
</geneLocation>
<organism evidence="3 4">
    <name type="scientific">Allochromatium vinosum (strain ATCC 17899 / DSM 180 / NBRC 103801 / NCIMB 10441 / D)</name>
    <name type="common">Chromatium vinosum</name>
    <dbReference type="NCBI Taxonomy" id="572477"/>
    <lineage>
        <taxon>Bacteria</taxon>
        <taxon>Pseudomonadati</taxon>
        <taxon>Pseudomonadota</taxon>
        <taxon>Gammaproteobacteria</taxon>
        <taxon>Chromatiales</taxon>
        <taxon>Chromatiaceae</taxon>
        <taxon>Allochromatium</taxon>
    </lineage>
</organism>
<dbReference type="GO" id="GO:0009294">
    <property type="term" value="P:DNA-mediated transformation"/>
    <property type="evidence" value="ECO:0007669"/>
    <property type="project" value="InterPro"/>
</dbReference>
<keyword evidence="3" id="KW-0614">Plasmid</keyword>
<gene>
    <name evidence="3" type="ordered locus">Alvin_3246</name>
</gene>
<sequence>MKTLTPPQLLGPLNPIERQYAPERFYVAGDPAILETGARVSIVGSRQASPEGLARARKLARRLAGEGIVVVSGLALGIDTAAHTATIAAGGRTVGVIGTPLDRSYPRENELLQARIATEHLLISQFTPGTKTQRFHFPQRNRTMALISDATVIIEAGETSGSLSQGWEALRLGRLLYITRALADDPALRWPSKMLDHGAQILSDATLPDFLEALPSRLTPVLDAAVPF</sequence>
<reference evidence="3 4" key="1">
    <citation type="journal article" date="2011" name="Stand. Genomic Sci.">
        <title>Complete genome sequence of Allochromatium vinosum DSM 180(T).</title>
        <authorList>
            <person name="Weissgerber T."/>
            <person name="Zigann R."/>
            <person name="Bruce D."/>
            <person name="Chang Y.J."/>
            <person name="Detter J.C."/>
            <person name="Han C."/>
            <person name="Hauser L."/>
            <person name="Jeffries C.D."/>
            <person name="Land M."/>
            <person name="Munk A.C."/>
            <person name="Tapia R."/>
            <person name="Dahl C."/>
        </authorList>
    </citation>
    <scope>NUCLEOTIDE SEQUENCE [LARGE SCALE GENOMIC DNA]</scope>
    <source>
        <strain evidence="4">ATCC 17899 / DSM 180 / NBRC 103801 / NCIMB 10441 / D</strain>
        <plasmid evidence="4">Plasmid pALVIN01</plasmid>
    </source>
</reference>
<feature type="domain" description="Smf/DprA SLOG" evidence="2">
    <location>
        <begin position="19"/>
        <end position="205"/>
    </location>
</feature>
<dbReference type="SUPFAM" id="SSF102405">
    <property type="entry name" value="MCP/YpsA-like"/>
    <property type="match status" value="1"/>
</dbReference>
<dbReference type="PANTHER" id="PTHR43022:SF1">
    <property type="entry name" value="PROTEIN SMF"/>
    <property type="match status" value="1"/>
</dbReference>
<dbReference type="EMBL" id="CP001897">
    <property type="protein sequence ID" value="ADC64137.1"/>
    <property type="molecule type" value="Genomic_DNA"/>
</dbReference>
<dbReference type="HOGENOM" id="CLU_029601_3_4_6"/>
<dbReference type="OrthoDB" id="9785707at2"/>
<name>D3RWC5_ALLVD</name>
<dbReference type="KEGG" id="alv:Alvin_3246"/>